<feature type="region of interest" description="Disordered" evidence="2">
    <location>
        <begin position="45"/>
        <end position="70"/>
    </location>
</feature>
<sequence length="1438" mass="163250">RPIDRNTGYFADLLDRICTNVRAWSTDQIFEELTAYLLLAFPPTASQKRKPPRGQKNSLTKRQARRADYARTQRAWVRNPCNCLRDILKSKTGESPPPKENMALYWRTLMTEGTNESPGASPKRSEVSNLWVPIVPQEIKVSFPEINTCPGPDGITARQLKAVPLEILTRIFNLFMISGKLPEHLLKAKTTLIPKKNDARIPEDYRPITVPSIITRAYHKVLAKRLTDSVELDPRQKAFLPKDGCAENTFNLDLILRYHRQNFKPMYMMSMDIAKAFDSVSHATIRDTLVVMGVPSPMISYIMYTYQKGSTSLKCGNWESETFRPTRGVRQGDPLSPMIFNMVIDRLLRLLPPEIGLDIGGIHYTALAFADDMIFVASTPNGLQQAINIAAQFLTQCGLQINATKSFTVSIRNVPHIKKSVVDGKTKFTCLNHQLPALQRENEWKYLGIPFSPEGRTSMDLSGRTAASAAQHKRRCNAPPKQNDGYGCDICNNKFKTYAGLRQHQRRAHTEQYNNQDLALRDKRVISSRAQYTDQEIQQIACHEASIPNRTKLLLKDLLKILSDFSGRPAEGIKKLRLKDAYKNYLAKALDHSTNDDVHKADPPPSWASLSYENNLTPTANGQEASSSGDQHHLIASDKIRSLLKEIKDDTTQKMSRIIESIQSDDEINNVLTMLDEYISDIKKEYLRSAINQKNKVNDKDNSNKKARSRTNNKNYNKTNRITKNRTDSKTNNKARCNNNNRTDKNTNSNSNSNYNKSTYIKRIGNRSKTKSSNYARLQKLYKRNPSQVAEHVLTGNPLNISESPPMEKFTRFYKELFSHKDLGWKPSGNATVCKYDLSHPISVLEIHEQLKKSKESASGVDEIDRMCLRGMPRQDLCALLNILWGLKTLPPILRLNRTTLLPKTGDLTDPKNWRPITISSKILRLLNKIVVTRLENGIQLCYAQRGFTRTDGVMANSTILQTLIKTSPNPKTMTAHIKTVEAFFGKHGLSINASKCSSFQNLIVPGTKRLVVDTRSHLRINGEPIPTLGVTSQMKYLGYPFRYSGTVTPSASNVQDMLLNLKSSPLKPWQKLNILQRYLIPRLHHRLQSMDINKKKLKYIDNCIVMFVKNILHLPITTPTPYIHAPLRCGGLGIPALTLHIAAVYLRRLERLKIRGDNQTQSILGAVAVDQLTTRLKRILKDVNLATKQSTQQFWSAQLHKSALGSGLQSMSPGISSWVYDPPHFWKGRDYIGAIQLRIGLLPTKGAPYMSNTDCRNASCTGTRESLYHVLQRCPVTHYIRVNRHDNINKLTKDAIDKQKFKIENAPRFTTNNNRYVPDLIALKQNSAYVIETTVAYETKPLSLSNAYKIKKQKYEDPELIKKIKDTYRVSEVKVMPLVVGARGSWLATNESIVNEFNLSRKFKNILCTTSLQWGVSIHRSFMNTVWRQSNPTRRKT</sequence>
<evidence type="ECO:0000256" key="2">
    <source>
        <dbReference type="SAM" id="MobiDB-lite"/>
    </source>
</evidence>
<keyword evidence="1" id="KW-0863">Zinc-finger</keyword>
<feature type="compositionally biased region" description="Polar residues" evidence="2">
    <location>
        <begin position="608"/>
        <end position="629"/>
    </location>
</feature>
<dbReference type="PROSITE" id="PS00028">
    <property type="entry name" value="ZINC_FINGER_C2H2_1"/>
    <property type="match status" value="1"/>
</dbReference>
<protein>
    <recommendedName>
        <fullName evidence="7">Reverse transcriptase</fullName>
    </recommendedName>
</protein>
<feature type="domain" description="Reverse transcriptase" evidence="4">
    <location>
        <begin position="174"/>
        <end position="451"/>
    </location>
</feature>
<evidence type="ECO:0008006" key="7">
    <source>
        <dbReference type="Google" id="ProtNLM"/>
    </source>
</evidence>
<dbReference type="CDD" id="cd01650">
    <property type="entry name" value="RT_nLTR_like"/>
    <property type="match status" value="1"/>
</dbReference>
<proteinExistence type="predicted"/>
<organism evidence="5 6">
    <name type="scientific">Xylocopa violacea</name>
    <name type="common">Violet carpenter bee</name>
    <name type="synonym">Apis violacea</name>
    <dbReference type="NCBI Taxonomy" id="135666"/>
    <lineage>
        <taxon>Eukaryota</taxon>
        <taxon>Metazoa</taxon>
        <taxon>Ecdysozoa</taxon>
        <taxon>Arthropoda</taxon>
        <taxon>Hexapoda</taxon>
        <taxon>Insecta</taxon>
        <taxon>Pterygota</taxon>
        <taxon>Neoptera</taxon>
        <taxon>Endopterygota</taxon>
        <taxon>Hymenoptera</taxon>
        <taxon>Apocrita</taxon>
        <taxon>Aculeata</taxon>
        <taxon>Apoidea</taxon>
        <taxon>Anthophila</taxon>
        <taxon>Apidae</taxon>
        <taxon>Xylocopa</taxon>
        <taxon>Xylocopa</taxon>
    </lineage>
</organism>
<dbReference type="InterPro" id="IPR043502">
    <property type="entry name" value="DNA/RNA_pol_sf"/>
</dbReference>
<dbReference type="PANTHER" id="PTHR19446">
    <property type="entry name" value="REVERSE TRANSCRIPTASES"/>
    <property type="match status" value="1"/>
</dbReference>
<dbReference type="PROSITE" id="PS50157">
    <property type="entry name" value="ZINC_FINGER_C2H2_2"/>
    <property type="match status" value="1"/>
</dbReference>
<feature type="domain" description="C2H2-type" evidence="3">
    <location>
        <begin position="486"/>
        <end position="514"/>
    </location>
</feature>
<keyword evidence="1" id="KW-0862">Zinc</keyword>
<evidence type="ECO:0000259" key="4">
    <source>
        <dbReference type="PROSITE" id="PS50878"/>
    </source>
</evidence>
<dbReference type="Proteomes" id="UP001642520">
    <property type="component" value="Unassembled WGS sequence"/>
</dbReference>
<dbReference type="InterPro" id="IPR013087">
    <property type="entry name" value="Znf_C2H2_type"/>
</dbReference>
<evidence type="ECO:0000313" key="6">
    <source>
        <dbReference type="Proteomes" id="UP001642520"/>
    </source>
</evidence>
<dbReference type="PROSITE" id="PS50878">
    <property type="entry name" value="RT_POL"/>
    <property type="match status" value="1"/>
</dbReference>
<dbReference type="Gene3D" id="3.30.160.60">
    <property type="entry name" value="Classic Zinc Finger"/>
    <property type="match status" value="1"/>
</dbReference>
<feature type="non-terminal residue" evidence="5">
    <location>
        <position position="1"/>
    </location>
</feature>
<gene>
    <name evidence="5" type="ORF">XYLVIOL_LOCUS8</name>
</gene>
<dbReference type="EMBL" id="CAXAJV020000100">
    <property type="protein sequence ID" value="CAL7932744.1"/>
    <property type="molecule type" value="Genomic_DNA"/>
</dbReference>
<name>A0ABP1MZ68_XYLVO</name>
<dbReference type="InterPro" id="IPR000477">
    <property type="entry name" value="RT_dom"/>
</dbReference>
<feature type="compositionally biased region" description="Low complexity" evidence="2">
    <location>
        <begin position="712"/>
        <end position="722"/>
    </location>
</feature>
<keyword evidence="1" id="KW-0479">Metal-binding</keyword>
<comment type="caution">
    <text evidence="5">The sequence shown here is derived from an EMBL/GenBank/DDBJ whole genome shotgun (WGS) entry which is preliminary data.</text>
</comment>
<evidence type="ECO:0000313" key="5">
    <source>
        <dbReference type="EMBL" id="CAL7932744.1"/>
    </source>
</evidence>
<reference evidence="5 6" key="1">
    <citation type="submission" date="2024-08" db="EMBL/GenBank/DDBJ databases">
        <authorList>
            <person name="Will J Nash"/>
            <person name="Angela Man"/>
            <person name="Seanna McTaggart"/>
            <person name="Kendall Baker"/>
            <person name="Tom Barker"/>
            <person name="Leah Catchpole"/>
            <person name="Alex Durrant"/>
            <person name="Karim Gharbi"/>
            <person name="Naomi Irish"/>
            <person name="Gemy Kaithakottil"/>
            <person name="Debby Ku"/>
            <person name="Aaliyah Providence"/>
            <person name="Felix Shaw"/>
            <person name="David Swarbreck"/>
            <person name="Chris Watkins"/>
            <person name="Ann M. McCartney"/>
            <person name="Giulio Formenti"/>
            <person name="Alice Mouton"/>
            <person name="Noel Vella"/>
            <person name="Bjorn M von Reumont"/>
            <person name="Adriana Vella"/>
            <person name="Wilfried Haerty"/>
        </authorList>
    </citation>
    <scope>NUCLEOTIDE SEQUENCE [LARGE SCALE GENOMIC DNA]</scope>
</reference>
<evidence type="ECO:0000259" key="3">
    <source>
        <dbReference type="PROSITE" id="PS50157"/>
    </source>
</evidence>
<dbReference type="Pfam" id="PF00078">
    <property type="entry name" value="RVT_1"/>
    <property type="match status" value="1"/>
</dbReference>
<feature type="compositionally biased region" description="Low complexity" evidence="2">
    <location>
        <begin position="732"/>
        <end position="759"/>
    </location>
</feature>
<feature type="region of interest" description="Disordered" evidence="2">
    <location>
        <begin position="693"/>
        <end position="773"/>
    </location>
</feature>
<keyword evidence="6" id="KW-1185">Reference proteome</keyword>
<feature type="region of interest" description="Disordered" evidence="2">
    <location>
        <begin position="594"/>
        <end position="631"/>
    </location>
</feature>
<dbReference type="SUPFAM" id="SSF56672">
    <property type="entry name" value="DNA/RNA polymerases"/>
    <property type="match status" value="1"/>
</dbReference>
<evidence type="ECO:0000256" key="1">
    <source>
        <dbReference type="PROSITE-ProRule" id="PRU00042"/>
    </source>
</evidence>
<accession>A0ABP1MZ68</accession>